<proteinExistence type="predicted"/>
<name>A0ABW4LQW0_9BACI</name>
<comment type="caution">
    <text evidence="1">The sequence shown here is derived from an EMBL/GenBank/DDBJ whole genome shotgun (WGS) entry which is preliminary data.</text>
</comment>
<dbReference type="Proteomes" id="UP001597214">
    <property type="component" value="Unassembled WGS sequence"/>
</dbReference>
<gene>
    <name evidence="1" type="ORF">ACFSCX_13325</name>
</gene>
<evidence type="ECO:0000313" key="1">
    <source>
        <dbReference type="EMBL" id="MFD1737535.1"/>
    </source>
</evidence>
<evidence type="ECO:0000313" key="2">
    <source>
        <dbReference type="Proteomes" id="UP001597214"/>
    </source>
</evidence>
<accession>A0ABW4LQW0</accession>
<organism evidence="1 2">
    <name type="scientific">Bacillus salitolerans</name>
    <dbReference type="NCBI Taxonomy" id="1437434"/>
    <lineage>
        <taxon>Bacteria</taxon>
        <taxon>Bacillati</taxon>
        <taxon>Bacillota</taxon>
        <taxon>Bacilli</taxon>
        <taxon>Bacillales</taxon>
        <taxon>Bacillaceae</taxon>
        <taxon>Bacillus</taxon>
    </lineage>
</organism>
<protein>
    <submittedName>
        <fullName evidence="1">Uncharacterized protein</fullName>
    </submittedName>
</protein>
<dbReference type="EMBL" id="JBHUEM010000020">
    <property type="protein sequence ID" value="MFD1737535.1"/>
    <property type="molecule type" value="Genomic_DNA"/>
</dbReference>
<keyword evidence="2" id="KW-1185">Reference proteome</keyword>
<dbReference type="RefSeq" id="WP_377928738.1">
    <property type="nucleotide sequence ID" value="NZ_JBHUEM010000020.1"/>
</dbReference>
<reference evidence="2" key="1">
    <citation type="journal article" date="2019" name="Int. J. Syst. Evol. Microbiol.">
        <title>The Global Catalogue of Microorganisms (GCM) 10K type strain sequencing project: providing services to taxonomists for standard genome sequencing and annotation.</title>
        <authorList>
            <consortium name="The Broad Institute Genomics Platform"/>
            <consortium name="The Broad Institute Genome Sequencing Center for Infectious Disease"/>
            <person name="Wu L."/>
            <person name="Ma J."/>
        </authorList>
    </citation>
    <scope>NUCLEOTIDE SEQUENCE [LARGE SCALE GENOMIC DNA]</scope>
    <source>
        <strain evidence="2">CCUG 49339</strain>
    </source>
</reference>
<sequence length="47" mass="5824">MYKDFDNINQEKLIKLIEQKINDRRILKFIRKWLKAGFMEVGNKKIR</sequence>